<name>A0A1C2G4J0_9GAMM</name>
<evidence type="ECO:0000256" key="14">
    <source>
        <dbReference type="PIRSR" id="PIRSR004911-1"/>
    </source>
</evidence>
<comment type="cofactor">
    <cofactor evidence="3">
        <name>[4Fe-4S] cluster</name>
        <dbReference type="ChEBI" id="CHEBI:49883"/>
    </cofactor>
</comment>
<dbReference type="PROSITE" id="PS51918">
    <property type="entry name" value="RADICAL_SAM"/>
    <property type="match status" value="1"/>
</dbReference>
<dbReference type="Gene3D" id="3.20.20.70">
    <property type="entry name" value="Aldolase class I"/>
    <property type="match status" value="1"/>
</dbReference>
<evidence type="ECO:0000256" key="11">
    <source>
        <dbReference type="ARBA" id="ARBA00023014"/>
    </source>
</evidence>
<evidence type="ECO:0000256" key="12">
    <source>
        <dbReference type="ARBA" id="ARBA00023235"/>
    </source>
</evidence>
<feature type="binding site" evidence="14">
    <location>
        <position position="125"/>
    </location>
    <ligand>
        <name>[4Fe-4S] cluster</name>
        <dbReference type="ChEBI" id="CHEBI:49883"/>
        <note>4Fe-4S-S-AdoMet</note>
    </ligand>
</feature>
<evidence type="ECO:0000256" key="6">
    <source>
        <dbReference type="ARBA" id="ARBA00022485"/>
    </source>
</evidence>
<feature type="binding site" evidence="14">
    <location>
        <position position="122"/>
    </location>
    <ligand>
        <name>[4Fe-4S] cluster</name>
        <dbReference type="ChEBI" id="CHEBI:49883"/>
        <note>4Fe-4S-S-AdoMet</note>
    </ligand>
</feature>
<dbReference type="CDD" id="cd01335">
    <property type="entry name" value="Radical_SAM"/>
    <property type="match status" value="1"/>
</dbReference>
<evidence type="ECO:0000256" key="7">
    <source>
        <dbReference type="ARBA" id="ARBA00022691"/>
    </source>
</evidence>
<dbReference type="SFLD" id="SFLDS00029">
    <property type="entry name" value="Radical_SAM"/>
    <property type="match status" value="1"/>
</dbReference>
<dbReference type="NCBIfam" id="TIGR00238">
    <property type="entry name" value="KamA family radical SAM protein"/>
    <property type="match status" value="1"/>
</dbReference>
<comment type="catalytic activity">
    <reaction evidence="1">
        <text>L-lysine = D-beta-lysine</text>
        <dbReference type="Rhea" id="RHEA:44148"/>
        <dbReference type="ChEBI" id="CHEBI:32551"/>
        <dbReference type="ChEBI" id="CHEBI:84138"/>
    </reaction>
</comment>
<dbReference type="OrthoDB" id="9770937at2"/>
<keyword evidence="9 15" id="KW-0663">Pyridoxal phosphate</keyword>
<evidence type="ECO:0000313" key="16">
    <source>
        <dbReference type="EMBL" id="RCN56538.1"/>
    </source>
</evidence>
<dbReference type="GO" id="GO:0016853">
    <property type="term" value="F:isomerase activity"/>
    <property type="evidence" value="ECO:0007669"/>
    <property type="project" value="UniProtKB-KW"/>
</dbReference>
<dbReference type="GO" id="GO:0051539">
    <property type="term" value="F:4 iron, 4 sulfur cluster binding"/>
    <property type="evidence" value="ECO:0007669"/>
    <property type="project" value="UniProtKB-KW"/>
</dbReference>
<keyword evidence="11 14" id="KW-0411">Iron-sulfur</keyword>
<proteinExistence type="inferred from homology"/>
<evidence type="ECO:0000256" key="8">
    <source>
        <dbReference type="ARBA" id="ARBA00022723"/>
    </source>
</evidence>
<evidence type="ECO:0000313" key="17">
    <source>
        <dbReference type="Proteomes" id="UP000253250"/>
    </source>
</evidence>
<feature type="binding site" evidence="14">
    <location>
        <position position="118"/>
    </location>
    <ligand>
        <name>[4Fe-4S] cluster</name>
        <dbReference type="ChEBI" id="CHEBI:49883"/>
        <note>4Fe-4S-S-AdoMet</note>
    </ligand>
</feature>
<dbReference type="SUPFAM" id="SSF102114">
    <property type="entry name" value="Radical SAM enzymes"/>
    <property type="match status" value="1"/>
</dbReference>
<dbReference type="AlphaFoldDB" id="A0A1C2G4J0"/>
<dbReference type="InterPro" id="IPR022462">
    <property type="entry name" value="EpmB"/>
</dbReference>
<keyword evidence="12" id="KW-0413">Isomerase</keyword>
<dbReference type="SFLD" id="SFLDF00314">
    <property type="entry name" value="L-lysine_2_3-aminomutase_(yjeK"/>
    <property type="match status" value="1"/>
</dbReference>
<dbReference type="InterPro" id="IPR013785">
    <property type="entry name" value="Aldolase_TIM"/>
</dbReference>
<keyword evidence="7" id="KW-0949">S-adenosyl-L-methionine</keyword>
<keyword evidence="6 14" id="KW-0004">4Fe-4S</keyword>
<comment type="similarity">
    <text evidence="4">Belongs to the radical SAM superfamily. KamA family.</text>
</comment>
<keyword evidence="10" id="KW-0408">Iron</keyword>
<evidence type="ECO:0000256" key="13">
    <source>
        <dbReference type="ARBA" id="ARBA00030756"/>
    </source>
</evidence>
<comment type="caution">
    <text evidence="16">The sequence shown here is derived from an EMBL/GenBank/DDBJ whole genome shotgun (WGS) entry which is preliminary data.</text>
</comment>
<feature type="modified residue" description="N6-(pyridoxal phosphate)lysine" evidence="15">
    <location>
        <position position="330"/>
    </location>
</feature>
<evidence type="ECO:0000256" key="4">
    <source>
        <dbReference type="ARBA" id="ARBA00008703"/>
    </source>
</evidence>
<gene>
    <name evidence="16" type="primary">epmB</name>
    <name evidence="16" type="ORF">C4900_12155</name>
</gene>
<dbReference type="InterPro" id="IPR007197">
    <property type="entry name" value="rSAM"/>
</dbReference>
<dbReference type="GO" id="GO:0046872">
    <property type="term" value="F:metal ion binding"/>
    <property type="evidence" value="ECO:0007669"/>
    <property type="project" value="UniProtKB-KW"/>
</dbReference>
<protein>
    <recommendedName>
        <fullName evidence="5">L-lysine 2,3-aminomutase</fullName>
    </recommendedName>
    <alternativeName>
        <fullName evidence="13">EF-P post-translational modification enzyme B</fullName>
    </alternativeName>
</protein>
<organism evidence="16 17">
    <name type="scientific">Acidiferrobacter thiooxydans</name>
    <dbReference type="NCBI Taxonomy" id="163359"/>
    <lineage>
        <taxon>Bacteria</taxon>
        <taxon>Pseudomonadati</taxon>
        <taxon>Pseudomonadota</taxon>
        <taxon>Gammaproteobacteria</taxon>
        <taxon>Acidiferrobacterales</taxon>
        <taxon>Acidiferrobacteraceae</taxon>
        <taxon>Acidiferrobacter</taxon>
    </lineage>
</organism>
<dbReference type="RefSeq" id="WP_065968864.1">
    <property type="nucleotide sequence ID" value="NZ_CP080624.1"/>
</dbReference>
<comment type="cofactor">
    <cofactor evidence="2 15">
        <name>pyridoxal 5'-phosphate</name>
        <dbReference type="ChEBI" id="CHEBI:597326"/>
    </cofactor>
</comment>
<reference evidence="16 17" key="1">
    <citation type="submission" date="2018-02" db="EMBL/GenBank/DDBJ databases">
        <title>Insights into the biology of acidophilic members of the Acidiferrobacteraceae family derived from comparative genomic analyses.</title>
        <authorList>
            <person name="Issotta F."/>
            <person name="Thyssen C."/>
            <person name="Mena C."/>
            <person name="Moya A."/>
            <person name="Bellenberg S."/>
            <person name="Sproer C."/>
            <person name="Covarrubias P.C."/>
            <person name="Sand W."/>
            <person name="Quatrini R."/>
            <person name="Vera M."/>
        </authorList>
    </citation>
    <scope>NUCLEOTIDE SEQUENCE [LARGE SCALE GENOMIC DNA]</scope>
    <source>
        <strain evidence="17">m-1</strain>
    </source>
</reference>
<dbReference type="PANTHER" id="PTHR30538:SF1">
    <property type="entry name" value="L-LYSINE 2,3-AMINOMUTASE"/>
    <property type="match status" value="1"/>
</dbReference>
<evidence type="ECO:0000256" key="9">
    <source>
        <dbReference type="ARBA" id="ARBA00022898"/>
    </source>
</evidence>
<evidence type="ECO:0000256" key="10">
    <source>
        <dbReference type="ARBA" id="ARBA00023004"/>
    </source>
</evidence>
<dbReference type="InterPro" id="IPR058240">
    <property type="entry name" value="rSAM_sf"/>
</dbReference>
<sequence>MIHRTDPARQAPWQVELAAAIRDPEALVRVLGLPDTLLAAAHRAHEHFPVRVPPAYLARIRPGDPEDPLLRQVLPLDLEEAPQPGFSRDPVGDLAAQVVPGVLHKYEGRVLLTATGACAIHCRYCFRRHFPYAKAHAARDHWAQATAHLATDPSIREVILSGGDPLTLHDDKLAGLMGALHALPHIKRLRLHTRVPVVIPSRVDDGLLGWLDEAPLAVAMVLHINHPREVDDAVVRACERLRAARVTLLNQAVLLAGVNDDAEVLAALSERVFEAGILPYYLHMLDRVEGAAHFAVDAARALGLLEILRARLPGYLVPRLVREETGAPAKVPVVAVGAGPGCR</sequence>
<keyword evidence="8 14" id="KW-0479">Metal-binding</keyword>
<dbReference type="Proteomes" id="UP000253250">
    <property type="component" value="Unassembled WGS sequence"/>
</dbReference>
<dbReference type="NCBIfam" id="TIGR03821">
    <property type="entry name" value="EFP_modif_epmB"/>
    <property type="match status" value="1"/>
</dbReference>
<evidence type="ECO:0000256" key="15">
    <source>
        <dbReference type="PIRSR" id="PIRSR603739-50"/>
    </source>
</evidence>
<evidence type="ECO:0000256" key="3">
    <source>
        <dbReference type="ARBA" id="ARBA00001966"/>
    </source>
</evidence>
<evidence type="ECO:0000256" key="2">
    <source>
        <dbReference type="ARBA" id="ARBA00001933"/>
    </source>
</evidence>
<dbReference type="PANTHER" id="PTHR30538">
    <property type="entry name" value="LYSINE 2,3-AMINOMUTASE-RELATED"/>
    <property type="match status" value="1"/>
</dbReference>
<dbReference type="Pfam" id="PF04055">
    <property type="entry name" value="Radical_SAM"/>
    <property type="match status" value="1"/>
</dbReference>
<dbReference type="PIRSF" id="PIRSF004911">
    <property type="entry name" value="DUF160"/>
    <property type="match status" value="1"/>
</dbReference>
<dbReference type="STRING" id="163359.A9R16_07210"/>
<keyword evidence="17" id="KW-1185">Reference proteome</keyword>
<accession>A0A1C2G4J0</accession>
<dbReference type="SFLD" id="SFLDG01070">
    <property type="entry name" value="PLP-dependent"/>
    <property type="match status" value="1"/>
</dbReference>
<evidence type="ECO:0000256" key="1">
    <source>
        <dbReference type="ARBA" id="ARBA00001352"/>
    </source>
</evidence>
<evidence type="ECO:0000256" key="5">
    <source>
        <dbReference type="ARBA" id="ARBA00022363"/>
    </source>
</evidence>
<dbReference type="EMBL" id="PSYR01000002">
    <property type="protein sequence ID" value="RCN56538.1"/>
    <property type="molecule type" value="Genomic_DNA"/>
</dbReference>
<dbReference type="InterPro" id="IPR003739">
    <property type="entry name" value="Lys_aminomutase/Glu_NH3_mut"/>
</dbReference>